<name>W7TI02_9STRA</name>
<protein>
    <submittedName>
        <fullName evidence="1">Uncharacterized protein</fullName>
    </submittedName>
</protein>
<comment type="caution">
    <text evidence="1">The sequence shown here is derived from an EMBL/GenBank/DDBJ whole genome shotgun (WGS) entry which is preliminary data.</text>
</comment>
<dbReference type="Proteomes" id="UP000019335">
    <property type="component" value="Unassembled WGS sequence"/>
</dbReference>
<evidence type="ECO:0000313" key="1">
    <source>
        <dbReference type="EMBL" id="EWM20549.1"/>
    </source>
</evidence>
<gene>
    <name evidence="1" type="ORF">Naga_100807g2</name>
</gene>
<proteinExistence type="predicted"/>
<keyword evidence="2" id="KW-1185">Reference proteome</keyword>
<dbReference type="AlphaFoldDB" id="W7TI02"/>
<organism evidence="1 2">
    <name type="scientific">Nannochloropsis gaditana</name>
    <dbReference type="NCBI Taxonomy" id="72520"/>
    <lineage>
        <taxon>Eukaryota</taxon>
        <taxon>Sar</taxon>
        <taxon>Stramenopiles</taxon>
        <taxon>Ochrophyta</taxon>
        <taxon>Eustigmatophyceae</taxon>
        <taxon>Eustigmatales</taxon>
        <taxon>Monodopsidaceae</taxon>
        <taxon>Nannochloropsis</taxon>
    </lineage>
</organism>
<evidence type="ECO:0000313" key="2">
    <source>
        <dbReference type="Proteomes" id="UP000019335"/>
    </source>
</evidence>
<reference evidence="1 2" key="1">
    <citation type="journal article" date="2014" name="Mol. Plant">
        <title>Chromosome Scale Genome Assembly and Transcriptome Profiling of Nannochloropsis gaditana in Nitrogen Depletion.</title>
        <authorList>
            <person name="Corteggiani Carpinelli E."/>
            <person name="Telatin A."/>
            <person name="Vitulo N."/>
            <person name="Forcato C."/>
            <person name="D'Angelo M."/>
            <person name="Schiavon R."/>
            <person name="Vezzi A."/>
            <person name="Giacometti G.M."/>
            <person name="Morosinotto T."/>
            <person name="Valle G."/>
        </authorList>
    </citation>
    <scope>NUCLEOTIDE SEQUENCE [LARGE SCALE GENOMIC DNA]</scope>
    <source>
        <strain evidence="1 2">B-31</strain>
    </source>
</reference>
<dbReference type="EMBL" id="AZIL01003000">
    <property type="protein sequence ID" value="EWM20549.1"/>
    <property type="molecule type" value="Genomic_DNA"/>
</dbReference>
<sequence length="115" mass="12851">MTSSRTFTPFALRFLDESIPRLITLIVIAHFFDGTTVTKHLTSSTHILTGNVAHIVQREFRRVKRLVEAMPVPIRLKPPTHAQDTSLSVCMIYLPRKESKMALPLGGIDLKAGKA</sequence>
<accession>W7TI02</accession>